<gene>
    <name evidence="1" type="ORF">ACD_2C00172G0001</name>
</gene>
<dbReference type="AlphaFoldDB" id="K2G2M4"/>
<accession>K2G2M4</accession>
<name>K2G2M4_9BACT</name>
<proteinExistence type="predicted"/>
<sequence length="71" mass="7999">MYFTEFWFPLKEYTGFFGLNHAANLASLPDFVNTRIASTSSSSAINTELLIKSFFSISLGVSQMFSKSWCL</sequence>
<protein>
    <submittedName>
        <fullName evidence="1">Uncharacterized protein</fullName>
    </submittedName>
</protein>
<dbReference type="EMBL" id="AMFJ01000172">
    <property type="protein sequence ID" value="EKE29453.1"/>
    <property type="molecule type" value="Genomic_DNA"/>
</dbReference>
<organism evidence="1">
    <name type="scientific">uncultured bacterium</name>
    <name type="common">gcode 4</name>
    <dbReference type="NCBI Taxonomy" id="1234023"/>
    <lineage>
        <taxon>Bacteria</taxon>
        <taxon>environmental samples</taxon>
    </lineage>
</organism>
<reference evidence="1" key="1">
    <citation type="journal article" date="2012" name="Science">
        <title>Fermentation, hydrogen, and sulfur metabolism in multiple uncultivated bacterial phyla.</title>
        <authorList>
            <person name="Wrighton K.C."/>
            <person name="Thomas B.C."/>
            <person name="Sharon I."/>
            <person name="Miller C.S."/>
            <person name="Castelle C.J."/>
            <person name="VerBerkmoes N.C."/>
            <person name="Wilkins M.J."/>
            <person name="Hettich R.L."/>
            <person name="Lipton M.S."/>
            <person name="Williams K.H."/>
            <person name="Long P.E."/>
            <person name="Banfield J.F."/>
        </authorList>
    </citation>
    <scope>NUCLEOTIDE SEQUENCE [LARGE SCALE GENOMIC DNA]</scope>
</reference>
<evidence type="ECO:0000313" key="1">
    <source>
        <dbReference type="EMBL" id="EKE29453.1"/>
    </source>
</evidence>
<comment type="caution">
    <text evidence="1">The sequence shown here is derived from an EMBL/GenBank/DDBJ whole genome shotgun (WGS) entry which is preliminary data.</text>
</comment>